<dbReference type="Gene3D" id="2.60.40.1250">
    <property type="entry name" value="Thiol:disulfide interchange protein DsbD, N-terminal domain"/>
    <property type="match status" value="1"/>
</dbReference>
<evidence type="ECO:0000256" key="7">
    <source>
        <dbReference type="ARBA" id="ARBA00022729"/>
    </source>
</evidence>
<evidence type="ECO:0000256" key="10">
    <source>
        <dbReference type="ARBA" id="ARBA00022989"/>
    </source>
</evidence>
<dbReference type="PANTHER" id="PTHR32234">
    <property type="entry name" value="THIOL:DISULFIDE INTERCHANGE PROTEIN DSBD"/>
    <property type="match status" value="1"/>
</dbReference>
<keyword evidence="8 18" id="KW-0201">Cytochrome c-type biogenesis</keyword>
<evidence type="ECO:0000256" key="5">
    <source>
        <dbReference type="ARBA" id="ARBA00022519"/>
    </source>
</evidence>
<dbReference type="NCBIfam" id="NF001419">
    <property type="entry name" value="PRK00293.1"/>
    <property type="match status" value="1"/>
</dbReference>
<comment type="catalytic activity">
    <reaction evidence="16 18">
        <text>[protein]-dithiol + NAD(+) = [protein]-disulfide + NADH + H(+)</text>
        <dbReference type="Rhea" id="RHEA:18749"/>
        <dbReference type="Rhea" id="RHEA-COMP:10593"/>
        <dbReference type="Rhea" id="RHEA-COMP:10594"/>
        <dbReference type="ChEBI" id="CHEBI:15378"/>
        <dbReference type="ChEBI" id="CHEBI:29950"/>
        <dbReference type="ChEBI" id="CHEBI:50058"/>
        <dbReference type="ChEBI" id="CHEBI:57540"/>
        <dbReference type="ChEBI" id="CHEBI:57945"/>
        <dbReference type="EC" id="1.8.1.8"/>
    </reaction>
</comment>
<dbReference type="CDD" id="cd02953">
    <property type="entry name" value="DsbDgamma"/>
    <property type="match status" value="1"/>
</dbReference>
<keyword evidence="11 18" id="KW-0560">Oxidoreductase</keyword>
<evidence type="ECO:0000256" key="12">
    <source>
        <dbReference type="ARBA" id="ARBA00023027"/>
    </source>
</evidence>
<dbReference type="Pfam" id="PF11412">
    <property type="entry name" value="DsbD_N"/>
    <property type="match status" value="1"/>
</dbReference>
<dbReference type="InterPro" id="IPR028250">
    <property type="entry name" value="DsbDN"/>
</dbReference>
<keyword evidence="13 18" id="KW-0472">Membrane</keyword>
<feature type="signal peptide" evidence="18">
    <location>
        <begin position="1"/>
        <end position="29"/>
    </location>
</feature>
<dbReference type="InterPro" id="IPR036249">
    <property type="entry name" value="Thioredoxin-like_sf"/>
</dbReference>
<comment type="caution">
    <text evidence="21">The sequence shown here is derived from an EMBL/GenBank/DDBJ whole genome shotgun (WGS) entry which is preliminary data.</text>
</comment>
<comment type="caution">
    <text evidence="18">Lacks conserved residue(s) required for the propagation of feature annotation.</text>
</comment>
<gene>
    <name evidence="18 21" type="primary">dsbD</name>
    <name evidence="21" type="ORF">KGQ91_16340</name>
</gene>
<evidence type="ECO:0000256" key="18">
    <source>
        <dbReference type="HAMAP-Rule" id="MF_00399"/>
    </source>
</evidence>
<keyword evidence="7 18" id="KW-0732">Signal</keyword>
<dbReference type="PANTHER" id="PTHR32234:SF0">
    <property type="entry name" value="THIOL:DISULFIDE INTERCHANGE PROTEIN DSBD"/>
    <property type="match status" value="1"/>
</dbReference>
<feature type="disulfide bond" description="Redox-active" evidence="18">
    <location>
        <begin position="543"/>
        <end position="546"/>
    </location>
</feature>
<keyword evidence="5 18" id="KW-0997">Cell inner membrane</keyword>
<feature type="transmembrane region" description="Helical" evidence="18">
    <location>
        <begin position="462"/>
        <end position="483"/>
    </location>
</feature>
<proteinExistence type="inferred from homology"/>
<feature type="transmembrane region" description="Helical" evidence="18">
    <location>
        <begin position="210"/>
        <end position="239"/>
    </location>
</feature>
<keyword evidence="9 18" id="KW-0249">Electron transport</keyword>
<dbReference type="HAMAP" id="MF_00399">
    <property type="entry name" value="DbsD"/>
    <property type="match status" value="1"/>
</dbReference>
<feature type="transmembrane region" description="Helical" evidence="18">
    <location>
        <begin position="368"/>
        <end position="388"/>
    </location>
</feature>
<dbReference type="Gene3D" id="3.40.30.10">
    <property type="entry name" value="Glutaredoxin"/>
    <property type="match status" value="1"/>
</dbReference>
<keyword evidence="4 18" id="KW-1003">Cell membrane</keyword>
<comment type="catalytic activity">
    <reaction evidence="17 18">
        <text>[protein]-dithiol + NADP(+) = [protein]-disulfide + NADPH + H(+)</text>
        <dbReference type="Rhea" id="RHEA:18753"/>
        <dbReference type="Rhea" id="RHEA-COMP:10593"/>
        <dbReference type="Rhea" id="RHEA-COMP:10594"/>
        <dbReference type="ChEBI" id="CHEBI:15378"/>
        <dbReference type="ChEBI" id="CHEBI:29950"/>
        <dbReference type="ChEBI" id="CHEBI:50058"/>
        <dbReference type="ChEBI" id="CHEBI:57783"/>
        <dbReference type="ChEBI" id="CHEBI:58349"/>
        <dbReference type="EC" id="1.8.1.8"/>
    </reaction>
</comment>
<evidence type="ECO:0000256" key="17">
    <source>
        <dbReference type="ARBA" id="ARBA00047804"/>
    </source>
</evidence>
<dbReference type="Pfam" id="PF13899">
    <property type="entry name" value="Thioredoxin_7"/>
    <property type="match status" value="1"/>
</dbReference>
<dbReference type="EC" id="1.8.1.8" evidence="18"/>
<evidence type="ECO:0000256" key="8">
    <source>
        <dbReference type="ARBA" id="ARBA00022748"/>
    </source>
</evidence>
<feature type="region of interest" description="Disordered" evidence="19">
    <location>
        <begin position="152"/>
        <end position="193"/>
    </location>
</feature>
<feature type="transmembrane region" description="Helical" evidence="18">
    <location>
        <begin position="287"/>
        <end position="310"/>
    </location>
</feature>
<evidence type="ECO:0000313" key="21">
    <source>
        <dbReference type="EMBL" id="MBZ9569238.1"/>
    </source>
</evidence>
<dbReference type="InterPro" id="IPR036929">
    <property type="entry name" value="DsbDN_sf"/>
</dbReference>
<dbReference type="SUPFAM" id="SSF74863">
    <property type="entry name" value="Thiol:disulfide interchange protein DsbD, N-terminal domain (DsbD-alpha)"/>
    <property type="match status" value="1"/>
</dbReference>
<keyword evidence="22" id="KW-1185">Reference proteome</keyword>
<evidence type="ECO:0000256" key="13">
    <source>
        <dbReference type="ARBA" id="ARBA00023136"/>
    </source>
</evidence>
<dbReference type="PROSITE" id="PS00194">
    <property type="entry name" value="THIOREDOXIN_1"/>
    <property type="match status" value="1"/>
</dbReference>
<dbReference type="InterPro" id="IPR003834">
    <property type="entry name" value="Cyt_c_assmbl_TM_dom"/>
</dbReference>
<comment type="similarity">
    <text evidence="2 18">Belongs to the thioredoxin family. DsbD subfamily.</text>
</comment>
<dbReference type="Pfam" id="PF02683">
    <property type="entry name" value="DsbD_TM"/>
    <property type="match status" value="1"/>
</dbReference>
<keyword evidence="3 18" id="KW-0813">Transport</keyword>
<feature type="transmembrane region" description="Helical" evidence="18">
    <location>
        <begin position="251"/>
        <end position="275"/>
    </location>
</feature>
<feature type="compositionally biased region" description="Low complexity" evidence="19">
    <location>
        <begin position="152"/>
        <end position="187"/>
    </location>
</feature>
<feature type="chain" id="PRO_5044912208" description="Thiol:disulfide interchange protein DsbD" evidence="18">
    <location>
        <begin position="30"/>
        <end position="634"/>
    </location>
</feature>
<organism evidence="21 22">
    <name type="scientific">Modicisalibacter tunisiensis</name>
    <dbReference type="NCBI Taxonomy" id="390637"/>
    <lineage>
        <taxon>Bacteria</taxon>
        <taxon>Pseudomonadati</taxon>
        <taxon>Pseudomonadota</taxon>
        <taxon>Gammaproteobacteria</taxon>
        <taxon>Oceanospirillales</taxon>
        <taxon>Halomonadaceae</taxon>
        <taxon>Modicisalibacter</taxon>
    </lineage>
</organism>
<keyword evidence="15 18" id="KW-0676">Redox-active center</keyword>
<feature type="transmembrane region" description="Helical" evidence="18">
    <location>
        <begin position="336"/>
        <end position="362"/>
    </location>
</feature>
<dbReference type="SUPFAM" id="SSF52833">
    <property type="entry name" value="Thioredoxin-like"/>
    <property type="match status" value="1"/>
</dbReference>
<reference evidence="21 22" key="1">
    <citation type="submission" date="2021-05" db="EMBL/GenBank/DDBJ databases">
        <title>Petroleum and Energy Research Collection (APPE): ex situ preservation of microbial diversity associated with the oil industry and exploitation of its biotechnological potential.</title>
        <authorList>
            <person name="Paixao C.T.M."/>
            <person name="Gomes M.B."/>
            <person name="Oliveira V.M."/>
        </authorList>
    </citation>
    <scope>NUCLEOTIDE SEQUENCE [LARGE SCALE GENOMIC DNA]</scope>
    <source>
        <strain evidence="21 22">LIT2</strain>
    </source>
</reference>
<evidence type="ECO:0000256" key="15">
    <source>
        <dbReference type="ARBA" id="ARBA00023284"/>
    </source>
</evidence>
<feature type="domain" description="Thioredoxin" evidence="20">
    <location>
        <begin position="496"/>
        <end position="629"/>
    </location>
</feature>
<dbReference type="Proteomes" id="UP001319883">
    <property type="component" value="Unassembled WGS sequence"/>
</dbReference>
<comment type="subcellular location">
    <subcellularLocation>
        <location evidence="1 18">Cell inner membrane</location>
        <topology evidence="1 18">Multi-pass membrane protein</topology>
    </subcellularLocation>
</comment>
<keyword evidence="14 18" id="KW-1015">Disulfide bond</keyword>
<keyword evidence="6 18" id="KW-0812">Transmembrane</keyword>
<feature type="transmembrane region" description="Helical" evidence="18">
    <location>
        <begin position="432"/>
        <end position="450"/>
    </location>
</feature>
<evidence type="ECO:0000256" key="19">
    <source>
        <dbReference type="SAM" id="MobiDB-lite"/>
    </source>
</evidence>
<evidence type="ECO:0000256" key="2">
    <source>
        <dbReference type="ARBA" id="ARBA00007241"/>
    </source>
</evidence>
<name>A0ABS7X2V5_9GAMM</name>
<dbReference type="InterPro" id="IPR035671">
    <property type="entry name" value="DsbD_gamma"/>
</dbReference>
<evidence type="ECO:0000256" key="11">
    <source>
        <dbReference type="ARBA" id="ARBA00023002"/>
    </source>
</evidence>
<evidence type="ECO:0000256" key="1">
    <source>
        <dbReference type="ARBA" id="ARBA00004429"/>
    </source>
</evidence>
<evidence type="ECO:0000256" key="3">
    <source>
        <dbReference type="ARBA" id="ARBA00022448"/>
    </source>
</evidence>
<evidence type="ECO:0000259" key="20">
    <source>
        <dbReference type="PROSITE" id="PS51352"/>
    </source>
</evidence>
<dbReference type="InterPro" id="IPR013766">
    <property type="entry name" value="Thioredoxin_domain"/>
</dbReference>
<dbReference type="RefSeq" id="WP_224414289.1">
    <property type="nucleotide sequence ID" value="NZ_JAGXFC010000001.1"/>
</dbReference>
<evidence type="ECO:0000256" key="4">
    <source>
        <dbReference type="ARBA" id="ARBA00022475"/>
    </source>
</evidence>
<keyword evidence="12 18" id="KW-0520">NAD</keyword>
<dbReference type="InterPro" id="IPR017937">
    <property type="entry name" value="Thioredoxin_CS"/>
</dbReference>
<evidence type="ECO:0000313" key="22">
    <source>
        <dbReference type="Proteomes" id="UP001319883"/>
    </source>
</evidence>
<dbReference type="InterPro" id="IPR022910">
    <property type="entry name" value="Thiol_diS_interchange_DbsD"/>
</dbReference>
<evidence type="ECO:0000256" key="16">
    <source>
        <dbReference type="ARBA" id="ARBA00047388"/>
    </source>
</evidence>
<feature type="disulfide bond" description="Redox-active" evidence="18">
    <location>
        <begin position="127"/>
        <end position="133"/>
    </location>
</feature>
<dbReference type="EMBL" id="JAGXFD010000002">
    <property type="protein sequence ID" value="MBZ9569238.1"/>
    <property type="molecule type" value="Genomic_DNA"/>
</dbReference>
<keyword evidence="10 18" id="KW-1133">Transmembrane helix</keyword>
<dbReference type="PROSITE" id="PS51352">
    <property type="entry name" value="THIOREDOXIN_2"/>
    <property type="match status" value="1"/>
</dbReference>
<protein>
    <recommendedName>
        <fullName evidence="18">Thiol:disulfide interchange protein DsbD</fullName>
        <ecNumber evidence="18">1.8.1.8</ecNumber>
    </recommendedName>
    <alternativeName>
        <fullName evidence="18">Protein-disulfide reductase</fullName>
        <shortName evidence="18">Disulfide reductase</shortName>
    </alternativeName>
</protein>
<accession>A0ABS7X2V5</accession>
<evidence type="ECO:0000256" key="14">
    <source>
        <dbReference type="ARBA" id="ARBA00023157"/>
    </source>
</evidence>
<dbReference type="GO" id="GO:0047134">
    <property type="term" value="F:protein-disulfide reductase [NAD(P)H] activity"/>
    <property type="evidence" value="ECO:0007669"/>
    <property type="project" value="UniProtKB-EC"/>
</dbReference>
<comment type="function">
    <text evidence="18">Required to facilitate the formation of correct disulfide bonds in some periplasmic proteins and for the assembly of the periplasmic c-type cytochromes. Acts by transferring electrons from cytoplasmic thioredoxin to the periplasm. This transfer involves a cascade of disulfide bond formation and reduction steps.</text>
</comment>
<evidence type="ECO:0000256" key="9">
    <source>
        <dbReference type="ARBA" id="ARBA00022982"/>
    </source>
</evidence>
<sequence precursor="true">MQAGKGHWFNSLRAVLMLGCLTLASLASAQGLFDREGTFLPPEEAFQPTLSRDGDSLTVDWQITPGYYLYRHRFAAEADGRRLSLTLPAGETIEDEYFGRSEVYRDTLHMTLEPGDAETLTLHWQGCADAGLCYPPQQRTFALNDLDTASGTAASPVPASTTSTASTTASSETGSPETGSPSPAATSGVPEAQDQQLAARLAGGNTAWTLLAFFGMGLLLAFTPCMLPMIPIISSLIVGQQPQGRHRRTTGFLLSSVFVLPMAATYALLGVSAAMAGANLQILLQNAWFIGLFSALFGVLALAMFGLFELELPRILRQRLDSVLSRQRGGRFKGTALMGVLSALLVGPCSTAPLAGALLFIAESGNPWLGGAALLALGLGMGAPLVLIGTLGSRLLPRPGPWMNRVRGIFGFVLLGTAIGFLDRLLPEAIVLGLWGALGLGFAVSLYHLARGESSGRTLGQLAQAGAGVIGLWSTLVLVGAAGGAEDPWRPLRVYVPTGATAPASSQPLTFDSIETFDALKSRLASPADQARLTLVEFTAEWCVSCDVIEEEVFGDPEVKTALKDVQRLRIDVTDNDATDKALMQRFGVFGPPALMWFGPDGHELRGARIIGEVDASAFLDRYARARQAGRKTP</sequence>
<evidence type="ECO:0000256" key="6">
    <source>
        <dbReference type="ARBA" id="ARBA00022692"/>
    </source>
</evidence>
<feature type="transmembrane region" description="Helical" evidence="18">
    <location>
        <begin position="409"/>
        <end position="426"/>
    </location>
</feature>